<evidence type="ECO:0000259" key="3">
    <source>
        <dbReference type="PROSITE" id="PS50966"/>
    </source>
</evidence>
<feature type="region of interest" description="Disordered" evidence="2">
    <location>
        <begin position="894"/>
        <end position="927"/>
    </location>
</feature>
<evidence type="ECO:0000313" key="4">
    <source>
        <dbReference type="EMBL" id="KAJ7191977.1"/>
    </source>
</evidence>
<feature type="region of interest" description="Disordered" evidence="2">
    <location>
        <begin position="182"/>
        <end position="201"/>
    </location>
</feature>
<keyword evidence="1" id="KW-0479">Metal-binding</keyword>
<keyword evidence="5" id="KW-1185">Reference proteome</keyword>
<evidence type="ECO:0000313" key="5">
    <source>
        <dbReference type="Proteomes" id="UP001219525"/>
    </source>
</evidence>
<feature type="domain" description="SWIM-type" evidence="3">
    <location>
        <begin position="733"/>
        <end position="766"/>
    </location>
</feature>
<protein>
    <recommendedName>
        <fullName evidence="3">SWIM-type domain-containing protein</fullName>
    </recommendedName>
</protein>
<evidence type="ECO:0000256" key="2">
    <source>
        <dbReference type="SAM" id="MobiDB-lite"/>
    </source>
</evidence>
<name>A0AAD6XZF8_9AGAR</name>
<feature type="compositionally biased region" description="Basic and acidic residues" evidence="2">
    <location>
        <begin position="22"/>
        <end position="31"/>
    </location>
</feature>
<dbReference type="AlphaFoldDB" id="A0AAD6XZF8"/>
<dbReference type="PROSITE" id="PS50966">
    <property type="entry name" value="ZF_SWIM"/>
    <property type="match status" value="1"/>
</dbReference>
<reference evidence="4" key="1">
    <citation type="submission" date="2023-03" db="EMBL/GenBank/DDBJ databases">
        <title>Massive genome expansion in bonnet fungi (Mycena s.s.) driven by repeated elements and novel gene families across ecological guilds.</title>
        <authorList>
            <consortium name="Lawrence Berkeley National Laboratory"/>
            <person name="Harder C.B."/>
            <person name="Miyauchi S."/>
            <person name="Viragh M."/>
            <person name="Kuo A."/>
            <person name="Thoen E."/>
            <person name="Andreopoulos B."/>
            <person name="Lu D."/>
            <person name="Skrede I."/>
            <person name="Drula E."/>
            <person name="Henrissat B."/>
            <person name="Morin E."/>
            <person name="Kohler A."/>
            <person name="Barry K."/>
            <person name="LaButti K."/>
            <person name="Morin E."/>
            <person name="Salamov A."/>
            <person name="Lipzen A."/>
            <person name="Mereny Z."/>
            <person name="Hegedus B."/>
            <person name="Baldrian P."/>
            <person name="Stursova M."/>
            <person name="Weitz H."/>
            <person name="Taylor A."/>
            <person name="Grigoriev I.V."/>
            <person name="Nagy L.G."/>
            <person name="Martin F."/>
            <person name="Kauserud H."/>
        </authorList>
    </citation>
    <scope>NUCLEOTIDE SEQUENCE</scope>
    <source>
        <strain evidence="4">9144</strain>
    </source>
</reference>
<sequence length="927" mass="106635">MPADENDVPPPSRRCKNSKCTRPAEDGRKSCDQCCSELNCNGARVPGRVKCMPCLETNRLASRKKREKQREAKEHGRKKARQGSDDESDGEDSDDSPDSNKFQPFASSELLFTFLQRLAKRADAAFLFRGSFTIPFDREPLQPKERVALIAQEVWRSTGYRHKGLKTGHKTFLFCSQDLLTKKAPKPSQRPGAKPRETPGMKRFPCGGKLQISYRRATKQDEFRTVFIMVRHAVKHAVYFDVSMPQGALDIIREYMDCATPANIVTHVQAKFAAITRAQVHSAWTKLCEGLWLRDEKQIPSARKLLAEMGDDVDIFDPVGVPNSVEILCWGMKRIAGPLKGDVAEIAMDATCMLLSLFLRCYTDNIQITQIRSVYLFSDRCSLNYTAYLRSMTTPAFPSLTRKKALTGFATCVRDTYDIHPEFAHTDKDVAEISALKMVFNAKTSQCWWHVDDAVKKRLANKKLATTPYDVVRARAQFTFIRADFFPPGQADPDERENPDDEDDDDPAHEPEPTINPSRLTFRLPASATTQPEPQPRVQDGPGPLTIRLPAPRPATAELPPRVFCPEECRGPILQMMQCHSCAHPLIPGYTIPTAEGIKYWAVKQIFDFCLEHDLREAWAYLWENWYRDGEWQRWTRSSHPTIPRLRTTMICESHWRRIKHDFLHQFHSPRVDLLIWILVKKLAPTYYRKLELFLQNSTRYRELTAWRKTFKAEWRKLEDRAIGNAMHVEDGYRPNVENWVCSCPAFVVSRFLICKHLIQLCHRVPMTFFREVQRNRTAPFWKHPDLIPLTREVPDQPDHSAAVAVAMEDLRPICNEEVPDDEDEEFEEEDTAWAANAAAFTENLQRRITQLKEFTAALEYQAQFKEHRMLETLERQGAGLFRLADEVSAKEKNANLPRGPRANTWGKGNTMFFHPRPPRRDENIAE</sequence>
<evidence type="ECO:0000256" key="1">
    <source>
        <dbReference type="PROSITE-ProRule" id="PRU00325"/>
    </source>
</evidence>
<proteinExistence type="predicted"/>
<dbReference type="GO" id="GO:0008270">
    <property type="term" value="F:zinc ion binding"/>
    <property type="evidence" value="ECO:0007669"/>
    <property type="project" value="UniProtKB-KW"/>
</dbReference>
<gene>
    <name evidence="4" type="ORF">GGX14DRAFT_480821</name>
</gene>
<dbReference type="EMBL" id="JARJCW010000126">
    <property type="protein sequence ID" value="KAJ7191977.1"/>
    <property type="molecule type" value="Genomic_DNA"/>
</dbReference>
<dbReference type="Proteomes" id="UP001219525">
    <property type="component" value="Unassembled WGS sequence"/>
</dbReference>
<feature type="compositionally biased region" description="Acidic residues" evidence="2">
    <location>
        <begin position="85"/>
        <end position="97"/>
    </location>
</feature>
<organism evidence="4 5">
    <name type="scientific">Mycena pura</name>
    <dbReference type="NCBI Taxonomy" id="153505"/>
    <lineage>
        <taxon>Eukaryota</taxon>
        <taxon>Fungi</taxon>
        <taxon>Dikarya</taxon>
        <taxon>Basidiomycota</taxon>
        <taxon>Agaricomycotina</taxon>
        <taxon>Agaricomycetes</taxon>
        <taxon>Agaricomycetidae</taxon>
        <taxon>Agaricales</taxon>
        <taxon>Marasmiineae</taxon>
        <taxon>Mycenaceae</taxon>
        <taxon>Mycena</taxon>
    </lineage>
</organism>
<feature type="compositionally biased region" description="Acidic residues" evidence="2">
    <location>
        <begin position="492"/>
        <end position="507"/>
    </location>
</feature>
<feature type="region of interest" description="Disordered" evidence="2">
    <location>
        <begin position="62"/>
        <end position="102"/>
    </location>
</feature>
<dbReference type="InterPro" id="IPR007527">
    <property type="entry name" value="Znf_SWIM"/>
</dbReference>
<feature type="region of interest" description="Disordered" evidence="2">
    <location>
        <begin position="485"/>
        <end position="521"/>
    </location>
</feature>
<accession>A0AAD6XZF8</accession>
<keyword evidence="1" id="KW-0863">Zinc-finger</keyword>
<comment type="caution">
    <text evidence="4">The sequence shown here is derived from an EMBL/GenBank/DDBJ whole genome shotgun (WGS) entry which is preliminary data.</text>
</comment>
<keyword evidence="1" id="KW-0862">Zinc</keyword>
<feature type="region of interest" description="Disordered" evidence="2">
    <location>
        <begin position="1"/>
        <end position="31"/>
    </location>
</feature>